<proteinExistence type="predicted"/>
<dbReference type="HOGENOM" id="CLU_031701_1_1_6"/>
<dbReference type="STRING" id="1547445.LO80_07270"/>
<dbReference type="EMBL" id="CP009574">
    <property type="protein sequence ID" value="AIT09786.1"/>
    <property type="molecule type" value="Genomic_DNA"/>
</dbReference>
<protein>
    <submittedName>
        <fullName evidence="3">BatD</fullName>
    </submittedName>
</protein>
<feature type="signal peptide" evidence="2">
    <location>
        <begin position="1"/>
        <end position="24"/>
    </location>
</feature>
<gene>
    <name evidence="3" type="ORF">LO80_07270</name>
</gene>
<evidence type="ECO:0000313" key="4">
    <source>
        <dbReference type="Proteomes" id="UP000029672"/>
    </source>
</evidence>
<dbReference type="RefSeq" id="WP_040010022.1">
    <property type="nucleotide sequence ID" value="NZ_CP009574.1"/>
</dbReference>
<keyword evidence="4" id="KW-1185">Reference proteome</keyword>
<dbReference type="KEGG" id="frf:LO80_07270"/>
<keyword evidence="1" id="KW-0812">Transmembrane</keyword>
<name>A0A097EQG6_9GAMM</name>
<reference evidence="3 4" key="1">
    <citation type="submission" date="2014-10" db="EMBL/GenBank/DDBJ databases">
        <title>Whole genome sequence of Francisella endociliophora strain FSC1006, isolated from a laboratory culture of the marine ciliate Euplotes raikovi.</title>
        <authorList>
            <person name="Granberg M."/>
            <person name="Backman S."/>
            <person name="Lundmark E."/>
            <person name="Nilsson E."/>
            <person name="Karlsson E."/>
            <person name="Thelaus J."/>
            <person name="Ohrman C."/>
            <person name="Larkeryd A."/>
            <person name="Stenberg P."/>
        </authorList>
    </citation>
    <scope>NUCLEOTIDE SEQUENCE [LARGE SCALE GENOMIC DNA]</scope>
    <source>
        <strain evidence="3 4">FSC1006</strain>
    </source>
</reference>
<keyword evidence="1" id="KW-1133">Transmembrane helix</keyword>
<keyword evidence="2" id="KW-0732">Signal</keyword>
<feature type="chain" id="PRO_5001930103" evidence="2">
    <location>
        <begin position="25"/>
        <end position="541"/>
    </location>
</feature>
<sequence>MRTKLLKLVSGFVLSVIICSFGYADVSASVDRTHLENGETFELVLHLDSFDIQPNLDVLDKDFTVYNTSTSSKTTIVNGKRSSQFEMIVTLMPNKAGKLEIPAIKIGNQSTKPIDIEVDKALSNDEQAQYQELFAIGSLATDTTYVNVPVLYTLRLYYSTPILSLQPKPFDIKRSDVKTTNHRKTYQKRINGKMYDVVEESFMIIPHATGSIKIPSIVLEATIPNAFGQLGTKHKYFSTDAKTLKVKPIPNDIKIKDWFPASDVQIADNWSADKDIKEGQLLTRTVTVKAKGVLSSDIPKLNFESSDDFNVYPEKPELQDIEQGGNLTGVATYKVGYMPIKQGKASTPEIGLKWFDVDNHKSKVATIKAKTFDVQKGNLPSINPIVGDSNTTTKVVQKTVESPLWKNIAIALAILWLVTFSLLIRCKLSKKKQIKEEDSFDNLPEDTASLKDIKKAASAKNNIKLQRAIIGWANIKSDKQVFSILEVANIFPELKTVLRELNAAIYAGKDFSQYKELVGQIKSCEKVKKTKKDNKIKGLYE</sequence>
<accession>A0A097EQG6</accession>
<evidence type="ECO:0000256" key="2">
    <source>
        <dbReference type="SAM" id="SignalP"/>
    </source>
</evidence>
<keyword evidence="1" id="KW-0472">Membrane</keyword>
<dbReference type="PANTHER" id="PTHR40940">
    <property type="entry name" value="PROTEIN BATD-RELATED"/>
    <property type="match status" value="1"/>
</dbReference>
<dbReference type="Proteomes" id="UP000029672">
    <property type="component" value="Chromosome"/>
</dbReference>
<dbReference type="AlphaFoldDB" id="A0A097EQG6"/>
<dbReference type="Pfam" id="PF13584">
    <property type="entry name" value="BatD"/>
    <property type="match status" value="1"/>
</dbReference>
<organism evidence="3 4">
    <name type="scientific">Candidatus Francisella endociliophora</name>
    <dbReference type="NCBI Taxonomy" id="653937"/>
    <lineage>
        <taxon>Bacteria</taxon>
        <taxon>Pseudomonadati</taxon>
        <taxon>Pseudomonadota</taxon>
        <taxon>Gammaproteobacteria</taxon>
        <taxon>Thiotrichales</taxon>
        <taxon>Francisellaceae</taxon>
        <taxon>Francisella</taxon>
    </lineage>
</organism>
<dbReference type="InterPro" id="IPR025738">
    <property type="entry name" value="BatD"/>
</dbReference>
<dbReference type="eggNOG" id="COG0457">
    <property type="taxonomic scope" value="Bacteria"/>
</dbReference>
<dbReference type="OrthoDB" id="5293418at2"/>
<dbReference type="PANTHER" id="PTHR40940:SF1">
    <property type="entry name" value="PROTEIN BATD"/>
    <property type="match status" value="1"/>
</dbReference>
<evidence type="ECO:0000313" key="3">
    <source>
        <dbReference type="EMBL" id="AIT09786.1"/>
    </source>
</evidence>
<feature type="transmembrane region" description="Helical" evidence="1">
    <location>
        <begin position="404"/>
        <end position="424"/>
    </location>
</feature>
<evidence type="ECO:0000256" key="1">
    <source>
        <dbReference type="SAM" id="Phobius"/>
    </source>
</evidence>